<keyword evidence="5" id="KW-1185">Reference proteome</keyword>
<gene>
    <name evidence="4" type="ORF">B0H15DRAFT_835148</name>
</gene>
<evidence type="ECO:0000256" key="2">
    <source>
        <dbReference type="ARBA" id="ARBA00022840"/>
    </source>
</evidence>
<proteinExistence type="predicted"/>
<name>A0AAD6U6M6_9AGAR</name>
<dbReference type="PANTHER" id="PTHR24346:SF30">
    <property type="entry name" value="MATERNAL EMBRYONIC LEUCINE ZIPPER KINASE"/>
    <property type="match status" value="1"/>
</dbReference>
<keyword evidence="2" id="KW-0067">ATP-binding</keyword>
<dbReference type="PROSITE" id="PS50011">
    <property type="entry name" value="PROTEIN_KINASE_DOM"/>
    <property type="match status" value="1"/>
</dbReference>
<comment type="caution">
    <text evidence="4">The sequence shown here is derived from an EMBL/GenBank/DDBJ whole genome shotgun (WGS) entry which is preliminary data.</text>
</comment>
<evidence type="ECO:0000313" key="5">
    <source>
        <dbReference type="Proteomes" id="UP001222325"/>
    </source>
</evidence>
<dbReference type="Gene3D" id="1.10.510.10">
    <property type="entry name" value="Transferase(Phosphotransferase) domain 1"/>
    <property type="match status" value="1"/>
</dbReference>
<dbReference type="PANTHER" id="PTHR24346">
    <property type="entry name" value="MAP/MICROTUBULE AFFINITY-REGULATING KINASE"/>
    <property type="match status" value="1"/>
</dbReference>
<dbReference type="GO" id="GO:0004674">
    <property type="term" value="F:protein serine/threonine kinase activity"/>
    <property type="evidence" value="ECO:0007669"/>
    <property type="project" value="TreeGrafter"/>
</dbReference>
<evidence type="ECO:0000256" key="1">
    <source>
        <dbReference type="ARBA" id="ARBA00022741"/>
    </source>
</evidence>
<dbReference type="SUPFAM" id="SSF56112">
    <property type="entry name" value="Protein kinase-like (PK-like)"/>
    <property type="match status" value="1"/>
</dbReference>
<dbReference type="InterPro" id="IPR011009">
    <property type="entry name" value="Kinase-like_dom_sf"/>
</dbReference>
<feature type="domain" description="Protein kinase" evidence="3">
    <location>
        <begin position="54"/>
        <end position="357"/>
    </location>
</feature>
<evidence type="ECO:0000259" key="3">
    <source>
        <dbReference type="PROSITE" id="PS50011"/>
    </source>
</evidence>
<organism evidence="4 5">
    <name type="scientific">Mycena belliarum</name>
    <dbReference type="NCBI Taxonomy" id="1033014"/>
    <lineage>
        <taxon>Eukaryota</taxon>
        <taxon>Fungi</taxon>
        <taxon>Dikarya</taxon>
        <taxon>Basidiomycota</taxon>
        <taxon>Agaricomycotina</taxon>
        <taxon>Agaricomycetes</taxon>
        <taxon>Agaricomycetidae</taxon>
        <taxon>Agaricales</taxon>
        <taxon>Marasmiineae</taxon>
        <taxon>Mycenaceae</taxon>
        <taxon>Mycena</taxon>
    </lineage>
</organism>
<reference evidence="4" key="1">
    <citation type="submission" date="2023-03" db="EMBL/GenBank/DDBJ databases">
        <title>Massive genome expansion in bonnet fungi (Mycena s.s.) driven by repeated elements and novel gene families across ecological guilds.</title>
        <authorList>
            <consortium name="Lawrence Berkeley National Laboratory"/>
            <person name="Harder C.B."/>
            <person name="Miyauchi S."/>
            <person name="Viragh M."/>
            <person name="Kuo A."/>
            <person name="Thoen E."/>
            <person name="Andreopoulos B."/>
            <person name="Lu D."/>
            <person name="Skrede I."/>
            <person name="Drula E."/>
            <person name="Henrissat B."/>
            <person name="Morin E."/>
            <person name="Kohler A."/>
            <person name="Barry K."/>
            <person name="LaButti K."/>
            <person name="Morin E."/>
            <person name="Salamov A."/>
            <person name="Lipzen A."/>
            <person name="Mereny Z."/>
            <person name="Hegedus B."/>
            <person name="Baldrian P."/>
            <person name="Stursova M."/>
            <person name="Weitz H."/>
            <person name="Taylor A."/>
            <person name="Grigoriev I.V."/>
            <person name="Nagy L.G."/>
            <person name="Martin F."/>
            <person name="Kauserud H."/>
        </authorList>
    </citation>
    <scope>NUCLEOTIDE SEQUENCE</scope>
    <source>
        <strain evidence="4">CBHHK173m</strain>
    </source>
</reference>
<dbReference type="Proteomes" id="UP001222325">
    <property type="component" value="Unassembled WGS sequence"/>
</dbReference>
<dbReference type="SMART" id="SM00220">
    <property type="entry name" value="S_TKc"/>
    <property type="match status" value="1"/>
</dbReference>
<dbReference type="AlphaFoldDB" id="A0AAD6U6M6"/>
<keyword evidence="4" id="KW-0808">Transferase</keyword>
<sequence>MAKGKNPEVRDMFAYLDTEEHRQRFPKLHINDNFMEEGRLATTEFFWRDHYAWLKEAGYLLRSRYSPEWSASWKGSSKSPFACEDGIMSPAGVVMDATRLSDGSSVVLKQCDRMHSDASLIAFREVFIFHKFSTDPLASDPRNHCISLTEVLHVPDDDAMDIVVMPLLQSWKLVEFSTAGEVVDFISQIVEGLQFMHEKGFWHGDVKYNSIMMDASPLLIDDVNPWDPEMTRDLSRDARFRNRTEHPVRYYWIDFDLTGEHDPSQGPPLVEPKYGGTRQVPEFEFPEKCNPFAVDVWCLGFFIHVYFMEGADNLHIKKRRGCEFMLPLVSDMMNQDPAKRPSMDEVVRRFSDIKAGLTEWKLRARFAAYDENPVLRIIRSTKHWPRQLLYKARGIAPIPRPVRRLNR</sequence>
<evidence type="ECO:0000313" key="4">
    <source>
        <dbReference type="EMBL" id="KAJ7092032.1"/>
    </source>
</evidence>
<keyword evidence="4" id="KW-0418">Kinase</keyword>
<keyword evidence="1" id="KW-0547">Nucleotide-binding</keyword>
<dbReference type="InterPro" id="IPR000719">
    <property type="entry name" value="Prot_kinase_dom"/>
</dbReference>
<protein>
    <submittedName>
        <fullName evidence="4">Kinase-like domain-containing protein</fullName>
    </submittedName>
</protein>
<dbReference type="GO" id="GO:0005524">
    <property type="term" value="F:ATP binding"/>
    <property type="evidence" value="ECO:0007669"/>
    <property type="project" value="UniProtKB-KW"/>
</dbReference>
<dbReference type="EMBL" id="JARJCN010000019">
    <property type="protein sequence ID" value="KAJ7092032.1"/>
    <property type="molecule type" value="Genomic_DNA"/>
</dbReference>
<dbReference type="GO" id="GO:0005737">
    <property type="term" value="C:cytoplasm"/>
    <property type="evidence" value="ECO:0007669"/>
    <property type="project" value="TreeGrafter"/>
</dbReference>
<accession>A0AAD6U6M6</accession>
<dbReference type="GO" id="GO:0035556">
    <property type="term" value="P:intracellular signal transduction"/>
    <property type="evidence" value="ECO:0007669"/>
    <property type="project" value="TreeGrafter"/>
</dbReference>